<sequence length="376" mass="40751">MGPHDPYWRANTSFSPPSGFDFRLHSDGFPNVLRDGEQIYVSSSSSSSKGSGMWVNEGHLDAVEFLVSSSSDMSQGPRWIPPAIQEINFEDHETPSKRDLGLQRTYTPAVAGTSADQDSMGSYSSHSESSESEAALTSLHRNISSRRLFAAKPIHPLSFPIFSPNNEFSSSHVAGPSKIEGSTGLSPSSASKNGSSCVNFTDSVPVECNAYGRGCVPPDAFRCGMCERYLSQKSPWSSRRIIRSGDMPVAGVLSCRHVFHAECLEQITPKTRKNDPPCPLCVKVEGGTSQELRAFAKLKRGPRPRTSREDGPSRPWGCLQVGDCVDGALSASSWNAMVLLNRSRLKRNLSLKGASSEEFLGKSGKPGIYPPETCAK</sequence>
<evidence type="ECO:0000313" key="2">
    <source>
        <dbReference type="Proteomes" id="UP001057402"/>
    </source>
</evidence>
<reference evidence="2" key="1">
    <citation type="journal article" date="2023" name="Front. Plant Sci.">
        <title>Chromosomal-level genome assembly of Melastoma candidum provides insights into trichome evolution.</title>
        <authorList>
            <person name="Zhong Y."/>
            <person name="Wu W."/>
            <person name="Sun C."/>
            <person name="Zou P."/>
            <person name="Liu Y."/>
            <person name="Dai S."/>
            <person name="Zhou R."/>
        </authorList>
    </citation>
    <scope>NUCLEOTIDE SEQUENCE [LARGE SCALE GENOMIC DNA]</scope>
</reference>
<name>A0ACB9R888_9MYRT</name>
<accession>A0ACB9R888</accession>
<evidence type="ECO:0000313" key="1">
    <source>
        <dbReference type="EMBL" id="KAI4373864.1"/>
    </source>
</evidence>
<dbReference type="EMBL" id="CM042883">
    <property type="protein sequence ID" value="KAI4373864.1"/>
    <property type="molecule type" value="Genomic_DNA"/>
</dbReference>
<keyword evidence="2" id="KW-1185">Reference proteome</keyword>
<dbReference type="Proteomes" id="UP001057402">
    <property type="component" value="Chromosome 4"/>
</dbReference>
<proteinExistence type="predicted"/>
<gene>
    <name evidence="1" type="ORF">MLD38_011931</name>
</gene>
<protein>
    <submittedName>
        <fullName evidence="1">Uncharacterized protein</fullName>
    </submittedName>
</protein>
<comment type="caution">
    <text evidence="1">The sequence shown here is derived from an EMBL/GenBank/DDBJ whole genome shotgun (WGS) entry which is preliminary data.</text>
</comment>
<organism evidence="1 2">
    <name type="scientific">Melastoma candidum</name>
    <dbReference type="NCBI Taxonomy" id="119954"/>
    <lineage>
        <taxon>Eukaryota</taxon>
        <taxon>Viridiplantae</taxon>
        <taxon>Streptophyta</taxon>
        <taxon>Embryophyta</taxon>
        <taxon>Tracheophyta</taxon>
        <taxon>Spermatophyta</taxon>
        <taxon>Magnoliopsida</taxon>
        <taxon>eudicotyledons</taxon>
        <taxon>Gunneridae</taxon>
        <taxon>Pentapetalae</taxon>
        <taxon>rosids</taxon>
        <taxon>malvids</taxon>
        <taxon>Myrtales</taxon>
        <taxon>Melastomataceae</taxon>
        <taxon>Melastomatoideae</taxon>
        <taxon>Melastomateae</taxon>
        <taxon>Melastoma</taxon>
    </lineage>
</organism>